<proteinExistence type="predicted"/>
<dbReference type="EMBL" id="VIEB01000302">
    <property type="protein sequence ID" value="TQD95952.1"/>
    <property type="molecule type" value="Genomic_DNA"/>
</dbReference>
<protein>
    <submittedName>
        <fullName evidence="1">Uncharacterized protein</fullName>
    </submittedName>
</protein>
<name>A0A540MBL9_MALBA</name>
<reference evidence="1 2" key="1">
    <citation type="journal article" date="2019" name="G3 (Bethesda)">
        <title>Sequencing of a Wild Apple (Malus baccata) Genome Unravels the Differences Between Cultivated and Wild Apple Species Regarding Disease Resistance and Cold Tolerance.</title>
        <authorList>
            <person name="Chen X."/>
        </authorList>
    </citation>
    <scope>NUCLEOTIDE SEQUENCE [LARGE SCALE GENOMIC DNA]</scope>
    <source>
        <strain evidence="2">cv. Shandingzi</strain>
        <tissue evidence="1">Leaves</tissue>
    </source>
</reference>
<sequence>MLGILRQKVEAGSSSAMILGQRIRPATSAMRGFASSAKEGWLVVRLAAVEEFFGSTGRSSLEIYWEDEGGGGLKQNGEGQGKGKGLQVKGKLIVVVLSPLRKTMASEGWELANRWGYRAEYKREQLAAANEIDHGDAALLPHDIKLYQVS</sequence>
<comment type="caution">
    <text evidence="1">The sequence shown here is derived from an EMBL/GenBank/DDBJ whole genome shotgun (WGS) entry which is preliminary data.</text>
</comment>
<organism evidence="1 2">
    <name type="scientific">Malus baccata</name>
    <name type="common">Siberian crab apple</name>
    <name type="synonym">Pyrus baccata</name>
    <dbReference type="NCBI Taxonomy" id="106549"/>
    <lineage>
        <taxon>Eukaryota</taxon>
        <taxon>Viridiplantae</taxon>
        <taxon>Streptophyta</taxon>
        <taxon>Embryophyta</taxon>
        <taxon>Tracheophyta</taxon>
        <taxon>Spermatophyta</taxon>
        <taxon>Magnoliopsida</taxon>
        <taxon>eudicotyledons</taxon>
        <taxon>Gunneridae</taxon>
        <taxon>Pentapetalae</taxon>
        <taxon>rosids</taxon>
        <taxon>fabids</taxon>
        <taxon>Rosales</taxon>
        <taxon>Rosaceae</taxon>
        <taxon>Amygdaloideae</taxon>
        <taxon>Maleae</taxon>
        <taxon>Malus</taxon>
    </lineage>
</organism>
<keyword evidence="2" id="KW-1185">Reference proteome</keyword>
<evidence type="ECO:0000313" key="1">
    <source>
        <dbReference type="EMBL" id="TQD95952.1"/>
    </source>
</evidence>
<gene>
    <name evidence="1" type="ORF">C1H46_018439</name>
</gene>
<evidence type="ECO:0000313" key="2">
    <source>
        <dbReference type="Proteomes" id="UP000315295"/>
    </source>
</evidence>
<accession>A0A540MBL9</accession>
<dbReference type="AlphaFoldDB" id="A0A540MBL9"/>
<dbReference type="Proteomes" id="UP000315295">
    <property type="component" value="Unassembled WGS sequence"/>
</dbReference>